<feature type="transmembrane region" description="Helical" evidence="1">
    <location>
        <begin position="820"/>
        <end position="839"/>
    </location>
</feature>
<sequence length="894" mass="98416">MYNRHMHMEHVFQQYYQQLHQHILQQHNFYKHFVDQYLLHLNQFEFNYFNFNQFVIDKQHIHIFQFNEHNLNQHVLQQHHQHLQQLDIDQLYVDEFFINIIDEYVLIQYFDQQHINKFFDHKLDFDLVIQYLLDQHFFYNKFYNKQQHHIDNKLFHLHVVDNNLDQHDNHHNHHLEFHHLHLNDLLIEHDHHHHESQPKLVSCAVAERAQLLLVVVEAVALRAIGALDRAEEDANLLSALLESLEGEPLVEPLVTTSSTAVGAEVTVTMLTFVAAANTGQNIMQIETVVSDGSFAPRVSVPLAVLDQISGGSSGPVAITTGKLPMQFSRDIEAVGAAKARMDLNVSDAEAAPALATQPFSITVYDSNGEPIRGIQLAQPMTLQLAEDANDSIACAFFNQTSFRWSTSGLRRVRPNMGNASTTPSGAPVPLICETDHLSIFSGVIAMPAEDMEGYVEVPFEESNVANGGISPGTGGGDSVQHPGNGGGVDQVVDVVDQVLRCTRAAGIFSADGMNAVGRGAWTSSSSATALFVSLALFGAAAFAAFARDISRNQTKWMGQLMSLSYTDNEQEEEDEEEEKEEKARSLCKYCILVLQGLQAGVDPESLELAILVRTVGSKQGGELTKGKSPLYAAAVKLADIINVSSGYAKATNLFLEANWLARMLLLFPAVHRSLAAGHGSLIYSRTSKVVVIFLKIFFAGALAALFFQSGASGNDSEAGCIEGAGLGITLLLGLASALVSDLMIYGLVSLRRQNFKSAHGNVELQLKVKEWRVRNLLFWAISLLILIISVYVIMAFFATVTPTDTETWAAGALVVLLEEFFFGPLLLAGAYSLLVTHTLEDAAIGQSMRMAAGAVQAPFRAWDGPSAADFRVPIPHEASAQGGQLRALGAAPQE</sequence>
<feature type="transmembrane region" description="Helical" evidence="1">
    <location>
        <begin position="527"/>
        <end position="546"/>
    </location>
</feature>
<keyword evidence="3" id="KW-1185">Reference proteome</keyword>
<dbReference type="OrthoDB" id="442545at2759"/>
<evidence type="ECO:0000313" key="2">
    <source>
        <dbReference type="EMBL" id="CAE7945819.1"/>
    </source>
</evidence>
<dbReference type="AlphaFoldDB" id="A0A813CQ58"/>
<accession>A0A813CQ58</accession>
<dbReference type="EMBL" id="CAJNJA010104562">
    <property type="protein sequence ID" value="CAE7945819.1"/>
    <property type="molecule type" value="Genomic_DNA"/>
</dbReference>
<evidence type="ECO:0000256" key="1">
    <source>
        <dbReference type="SAM" id="Phobius"/>
    </source>
</evidence>
<feature type="transmembrane region" description="Helical" evidence="1">
    <location>
        <begin position="776"/>
        <end position="800"/>
    </location>
</feature>
<reference evidence="2" key="1">
    <citation type="submission" date="2021-02" db="EMBL/GenBank/DDBJ databases">
        <authorList>
            <person name="Dougan E. K."/>
            <person name="Rhodes N."/>
            <person name="Thang M."/>
            <person name="Chan C."/>
        </authorList>
    </citation>
    <scope>NUCLEOTIDE SEQUENCE</scope>
</reference>
<proteinExistence type="predicted"/>
<evidence type="ECO:0008006" key="4">
    <source>
        <dbReference type="Google" id="ProtNLM"/>
    </source>
</evidence>
<keyword evidence="1" id="KW-0812">Transmembrane</keyword>
<organism evidence="2 3">
    <name type="scientific">Symbiodinium necroappetens</name>
    <dbReference type="NCBI Taxonomy" id="1628268"/>
    <lineage>
        <taxon>Eukaryota</taxon>
        <taxon>Sar</taxon>
        <taxon>Alveolata</taxon>
        <taxon>Dinophyceae</taxon>
        <taxon>Suessiales</taxon>
        <taxon>Symbiodiniaceae</taxon>
        <taxon>Symbiodinium</taxon>
    </lineage>
</organism>
<keyword evidence="1" id="KW-1133">Transmembrane helix</keyword>
<protein>
    <recommendedName>
        <fullName evidence="4">GPS domain-containing protein</fullName>
    </recommendedName>
</protein>
<name>A0A813CQ58_9DINO</name>
<keyword evidence="1" id="KW-0472">Membrane</keyword>
<gene>
    <name evidence="2" type="ORF">SNEC2469_LOCUS35672</name>
</gene>
<feature type="transmembrane region" description="Helical" evidence="1">
    <location>
        <begin position="689"/>
        <end position="707"/>
    </location>
</feature>
<evidence type="ECO:0000313" key="3">
    <source>
        <dbReference type="Proteomes" id="UP000601435"/>
    </source>
</evidence>
<feature type="non-terminal residue" evidence="2">
    <location>
        <position position="894"/>
    </location>
</feature>
<comment type="caution">
    <text evidence="2">The sequence shown here is derived from an EMBL/GenBank/DDBJ whole genome shotgun (WGS) entry which is preliminary data.</text>
</comment>
<dbReference type="Proteomes" id="UP000601435">
    <property type="component" value="Unassembled WGS sequence"/>
</dbReference>
<feature type="transmembrane region" description="Helical" evidence="1">
    <location>
        <begin position="727"/>
        <end position="748"/>
    </location>
</feature>